<evidence type="ECO:0000256" key="1">
    <source>
        <dbReference type="SAM" id="SignalP"/>
    </source>
</evidence>
<organism evidence="2 3">
    <name type="scientific">Fusarium acutatum</name>
    <dbReference type="NCBI Taxonomy" id="78861"/>
    <lineage>
        <taxon>Eukaryota</taxon>
        <taxon>Fungi</taxon>
        <taxon>Dikarya</taxon>
        <taxon>Ascomycota</taxon>
        <taxon>Pezizomycotina</taxon>
        <taxon>Sordariomycetes</taxon>
        <taxon>Hypocreomycetidae</taxon>
        <taxon>Hypocreales</taxon>
        <taxon>Nectriaceae</taxon>
        <taxon>Fusarium</taxon>
        <taxon>Fusarium fujikuroi species complex</taxon>
    </lineage>
</organism>
<dbReference type="Proteomes" id="UP000536711">
    <property type="component" value="Unassembled WGS sequence"/>
</dbReference>
<dbReference type="SUPFAM" id="SSF49998">
    <property type="entry name" value="Amine oxidase catalytic domain"/>
    <property type="match status" value="1"/>
</dbReference>
<dbReference type="GO" id="GO:0009308">
    <property type="term" value="P:amine metabolic process"/>
    <property type="evidence" value="ECO:0007669"/>
    <property type="project" value="InterPro"/>
</dbReference>
<dbReference type="OrthoDB" id="5337141at2759"/>
<evidence type="ECO:0000313" key="3">
    <source>
        <dbReference type="Proteomes" id="UP000536711"/>
    </source>
</evidence>
<protein>
    <submittedName>
        <fullName evidence="2">Copper amine oxidase</fullName>
    </submittedName>
</protein>
<dbReference type="GO" id="GO:0048038">
    <property type="term" value="F:quinone binding"/>
    <property type="evidence" value="ECO:0007669"/>
    <property type="project" value="InterPro"/>
</dbReference>
<sequence>MAETLCYFPLLTLFVALQILLAVSCEQIVLDSETTPSLSVSINEEGRTYADLNATVAEALDLCQVRALLNSTRHRVLLSGFQSEPQGHDAKSVDDVFEATVYDYTHGRSIILRGIPFDPTTVSALEANIQPHAISEEVAEAGRMAGTRSDDIVNGGMPPVLTYDFPNGTSHRILNVAISRGNSSRLAHVNMNNGTVEFPQYPSEDIRLLQCTAPRPSGQRSISSAPGTANIRITQGGRELWTLQALRPAASSGIKGSGIELRRVKYKGKTVLYRAHVPILNVEYPSGGDGCGPYYRDWQNQEYPLQCTGTDVAPGFRICNSPARTILDSPQRDGGNFLGVAVYVEGQEVVLKSQMMAGWYRYTSEWRFHVDGTLRPRFGFGAVYEGPYCVCQLHRHHVYWRFDFDIGTAGNNVVREFNKPPLFGSSNYHDKVYEIRRPRDDSRQRHWEISNTRTRDAYSLIPGSNDGASDSYGVGDVWVLRYRSSELDDGVALVGGSASETKANIDKFLTGEEVKDKDVVVWYAAHFKHDQAHDEGRSHVVGPIIRPLRW</sequence>
<evidence type="ECO:0000313" key="2">
    <source>
        <dbReference type="EMBL" id="KAF4435366.1"/>
    </source>
</evidence>
<keyword evidence="3" id="KW-1185">Reference proteome</keyword>
<comment type="caution">
    <text evidence="2">The sequence shown here is derived from an EMBL/GenBank/DDBJ whole genome shotgun (WGS) entry which is preliminary data.</text>
</comment>
<proteinExistence type="predicted"/>
<name>A0A8H4JNU4_9HYPO</name>
<feature type="chain" id="PRO_5034661641" evidence="1">
    <location>
        <begin position="26"/>
        <end position="550"/>
    </location>
</feature>
<reference evidence="2 3" key="1">
    <citation type="submission" date="2020-01" db="EMBL/GenBank/DDBJ databases">
        <title>Identification and distribution of gene clusters putatively required for synthesis of sphingolipid metabolism inhibitors in phylogenetically diverse species of the filamentous fungus Fusarium.</title>
        <authorList>
            <person name="Kim H.-S."/>
            <person name="Busman M."/>
            <person name="Brown D.W."/>
            <person name="Divon H."/>
            <person name="Uhlig S."/>
            <person name="Proctor R.H."/>
        </authorList>
    </citation>
    <scope>NUCLEOTIDE SEQUENCE [LARGE SCALE GENOMIC DNA]</scope>
    <source>
        <strain evidence="2 3">NRRL 13308</strain>
    </source>
</reference>
<feature type="signal peptide" evidence="1">
    <location>
        <begin position="1"/>
        <end position="25"/>
    </location>
</feature>
<dbReference type="EMBL" id="JAADJF010000180">
    <property type="protein sequence ID" value="KAF4435366.1"/>
    <property type="molecule type" value="Genomic_DNA"/>
</dbReference>
<accession>A0A8H4JNU4</accession>
<keyword evidence="1" id="KW-0732">Signal</keyword>
<gene>
    <name evidence="2" type="ORF">FACUT_7219</name>
</gene>
<dbReference type="InterPro" id="IPR036460">
    <property type="entry name" value="Cu_amine_oxidase_C_sf"/>
</dbReference>
<dbReference type="Gene3D" id="2.70.98.20">
    <property type="entry name" value="Copper amine oxidase, catalytic domain"/>
    <property type="match status" value="1"/>
</dbReference>
<dbReference type="AlphaFoldDB" id="A0A8H4JNU4"/>
<dbReference type="GO" id="GO:0005507">
    <property type="term" value="F:copper ion binding"/>
    <property type="evidence" value="ECO:0007669"/>
    <property type="project" value="InterPro"/>
</dbReference>
<dbReference type="GO" id="GO:0008131">
    <property type="term" value="F:primary methylamine oxidase activity"/>
    <property type="evidence" value="ECO:0007669"/>
    <property type="project" value="InterPro"/>
</dbReference>